<dbReference type="EMBL" id="RPBY01000001">
    <property type="protein sequence ID" value="NCH85868.1"/>
    <property type="molecule type" value="Genomic_DNA"/>
</dbReference>
<dbReference type="AlphaFoldDB" id="A0A9Q4XIH8"/>
<proteinExistence type="predicted"/>
<reference evidence="1" key="1">
    <citation type="submission" date="2018-11" db="EMBL/GenBank/DDBJ databases">
        <title>Genomics analysis of Putative Virulence Factors on Adhesion and Cytotoxicity for Cronobacter spp.</title>
        <authorList>
            <person name="Cui J."/>
        </authorList>
    </citation>
    <scope>NUCLEOTIDE SEQUENCE</scope>
    <source>
        <strain evidence="1">SD69</strain>
    </source>
</reference>
<evidence type="ECO:0000313" key="1">
    <source>
        <dbReference type="EMBL" id="NCH85868.1"/>
    </source>
</evidence>
<name>A0A9Q4XIH8_9ENTR</name>
<protein>
    <submittedName>
        <fullName evidence="1">Uncharacterized protein</fullName>
    </submittedName>
</protein>
<evidence type="ECO:0000313" key="2">
    <source>
        <dbReference type="Proteomes" id="UP000778262"/>
    </source>
</evidence>
<comment type="caution">
    <text evidence="1">The sequence shown here is derived from an EMBL/GenBank/DDBJ whole genome shotgun (WGS) entry which is preliminary data.</text>
</comment>
<gene>
    <name evidence="1" type="ORF">EHJ13_00090</name>
</gene>
<organism evidence="1 2">
    <name type="scientific">Cronobacter dublinensis</name>
    <dbReference type="NCBI Taxonomy" id="413497"/>
    <lineage>
        <taxon>Bacteria</taxon>
        <taxon>Pseudomonadati</taxon>
        <taxon>Pseudomonadota</taxon>
        <taxon>Gammaproteobacteria</taxon>
        <taxon>Enterobacterales</taxon>
        <taxon>Enterobacteriaceae</taxon>
        <taxon>Cronobacter</taxon>
    </lineage>
</organism>
<sequence length="62" mass="7025">MMDPPTFFRRVVNIECLLMLYFNITSVAGDAQLFISSIAISLSSSRVKQCAFLARGKRLKRL</sequence>
<dbReference type="Proteomes" id="UP000778262">
    <property type="component" value="Unassembled WGS sequence"/>
</dbReference>
<accession>A0A9Q4XIH8</accession>